<feature type="region of interest" description="Disordered" evidence="11">
    <location>
        <begin position="308"/>
        <end position="343"/>
    </location>
</feature>
<feature type="compositionally biased region" description="Low complexity" evidence="11">
    <location>
        <begin position="318"/>
        <end position="341"/>
    </location>
</feature>
<dbReference type="GO" id="GO:0000245">
    <property type="term" value="P:spliceosomal complex assembly"/>
    <property type="evidence" value="ECO:0007669"/>
    <property type="project" value="TreeGrafter"/>
</dbReference>
<protein>
    <recommendedName>
        <fullName evidence="1">non-specific serine/threonine protein kinase</fullName>
        <ecNumber evidence="1">2.7.11.1</ecNumber>
    </recommendedName>
</protein>
<comment type="caution">
    <text evidence="13">The sequence shown here is derived from an EMBL/GenBank/DDBJ whole genome shotgun (WGS) entry which is preliminary data.</text>
</comment>
<feature type="region of interest" description="Disordered" evidence="11">
    <location>
        <begin position="498"/>
        <end position="628"/>
    </location>
</feature>
<dbReference type="InterPro" id="IPR017441">
    <property type="entry name" value="Protein_kinase_ATP_BS"/>
</dbReference>
<comment type="catalytic activity">
    <reaction evidence="8">
        <text>L-seryl-[protein] + ATP = O-phospho-L-seryl-[protein] + ADP + H(+)</text>
        <dbReference type="Rhea" id="RHEA:17989"/>
        <dbReference type="Rhea" id="RHEA-COMP:9863"/>
        <dbReference type="Rhea" id="RHEA-COMP:11604"/>
        <dbReference type="ChEBI" id="CHEBI:15378"/>
        <dbReference type="ChEBI" id="CHEBI:29999"/>
        <dbReference type="ChEBI" id="CHEBI:30616"/>
        <dbReference type="ChEBI" id="CHEBI:83421"/>
        <dbReference type="ChEBI" id="CHEBI:456216"/>
        <dbReference type="EC" id="2.7.11.1"/>
    </reaction>
</comment>
<dbReference type="GO" id="GO:0004674">
    <property type="term" value="F:protein serine/threonine kinase activity"/>
    <property type="evidence" value="ECO:0007669"/>
    <property type="project" value="UniProtKB-KW"/>
</dbReference>
<evidence type="ECO:0000256" key="11">
    <source>
        <dbReference type="SAM" id="MobiDB-lite"/>
    </source>
</evidence>
<sequence>MQGDTSVASAGASASDTAELTTVALSAIEDTRSALEKHSSSPPTFLEASGVSDTTMSSSDRSSSCSDSSSDALDDDYGAHVLSSSDEDDDLDVDDETEEQDTQQEVPSHFLLKPMPSRLQVCPVDDLAVEDEKRRRRSRRNLKNKSNGKNAPLNGASRDAESLPSMPSPIMVRTRRSGSSPTLYTGETPVSNTSSVTRHRPSSARERRHTSSVIPPAAVGPSNDTVLEPAVPLLRKDSAAIRRQYWSQLGFSLSRSDLEKSTGHKKERREGLKVRLNDADLKSEPGAKGFLRFIASWYAPITAVSGENKSSRKDKIRSPSARQLRSSLSRTSASSSNASASTLKKGVHFNEEAELFYIPLHRDYSKRQRDCMWPTRTEFVAMVERNLDAVYDEMEREYEAQLENEYLENEGMAREEARQRTVEAQQRKAAESAAQTPIATETRRSVSPPLSRSSSTMSSVPTLTLSQKQVLVSPRARSSHDLRFKYLKHLGIDIALGRPTAPQARSSRSSMDAPAARTGASSSSAKTGTKKTRNRKKKGRGAAAPPPVAAPSTVTEISSPEALEETRSNFSKSADGSNSTARRSFSPLSGSSSQRFSSDEEEEEEDYEEDEYSSESEEEGESSYKPGGYHRVQVGEVYNLRFEVQQKLGWGHFSTVWKCLDQQTGEMVAMKVQKSARHYTEAAKDEIELLECTVHAARTEYESIEQQEAIKVVRLVDSFEHKGPNGMHVCMVFEMMGDNLLTLIKYYNYRGVPMKLVQRLTRDMMEGLAFLHDKCQIIHTDLKPENVLLSHHIPQLPKIRKSQWEAFRATRLARRQKGTTQNGDKTSKSVITVGSDGAEMTKEEKKRLKNRLKKKRQKQKKQGAAVNQEASVDDCNADGKLDSTAHPTLTTSDSDIDKLSSSLTQLTVSTGMDNNKPVDEVFMSNFAGHKAEADADAPVATRAWYHHDGQLGDVEEKDWVHLPPEFAARVMILLPEGRVAGSKRKEREFTLSVTTKELDGNSSDQDDENEAVETSFVLRYLDHVDDDVMRSIEEQVLELREGSSPQKGSTASAVKYRLWRLEFDARYTHAVLDYMEQRIEGLRFLNLTTSSGLALPGFFVPKPPSNEDIKSAAKAKTKAPESDDGMLDIVVQGINLLPLTGSDNKHILEVNPLHQRLSRWARRFNKLANSEKFNLMKLDSKICDLGNACWTTKHFTNDIQTRQYRCPEVILGKRYDTSADIWSMACFVFELLTGDLLFDPKSGRNFSRDEDHLAQMIELLGRMPKSFSGCPRGLREFFNRKGDLKRIRNLKFWSLQQVLIEKYHFPRHGAECLASFLGPMLRYDPSKRATAYECLAHPWLAHVDDEEEELPDSKEE</sequence>
<feature type="compositionally biased region" description="Basic residues" evidence="11">
    <location>
        <begin position="847"/>
        <end position="861"/>
    </location>
</feature>
<feature type="region of interest" description="Disordered" evidence="11">
    <location>
        <begin position="813"/>
        <end position="879"/>
    </location>
</feature>
<dbReference type="EMBL" id="JASMQC010000005">
    <property type="protein sequence ID" value="KAK1945034.1"/>
    <property type="molecule type" value="Genomic_DNA"/>
</dbReference>
<gene>
    <name evidence="13" type="ORF">P3T76_003567</name>
</gene>
<feature type="binding site" evidence="9">
    <location>
        <position position="671"/>
    </location>
    <ligand>
        <name>ATP</name>
        <dbReference type="ChEBI" id="CHEBI:30616"/>
    </ligand>
</feature>
<feature type="compositionally biased region" description="Polar residues" evidence="11">
    <location>
        <begin position="177"/>
        <end position="196"/>
    </location>
</feature>
<keyword evidence="3" id="KW-0808">Transferase</keyword>
<feature type="region of interest" description="Disordered" evidence="11">
    <location>
        <begin position="409"/>
        <end position="477"/>
    </location>
</feature>
<dbReference type="GO" id="GO:0005524">
    <property type="term" value="F:ATP binding"/>
    <property type="evidence" value="ECO:0007669"/>
    <property type="project" value="UniProtKB-UniRule"/>
</dbReference>
<evidence type="ECO:0000313" key="14">
    <source>
        <dbReference type="Proteomes" id="UP001259832"/>
    </source>
</evidence>
<evidence type="ECO:0000256" key="3">
    <source>
        <dbReference type="ARBA" id="ARBA00022679"/>
    </source>
</evidence>
<dbReference type="Gene3D" id="3.30.200.20">
    <property type="entry name" value="Phosphorylase Kinase, domain 1"/>
    <property type="match status" value="1"/>
</dbReference>
<dbReference type="InterPro" id="IPR051334">
    <property type="entry name" value="SRPK"/>
</dbReference>
<dbReference type="FunFam" id="1.10.510.10:FF:000339">
    <property type="entry name" value="Serine/threonine-protein kinase SRPK-like protein"/>
    <property type="match status" value="1"/>
</dbReference>
<keyword evidence="5 13" id="KW-0418">Kinase</keyword>
<comment type="catalytic activity">
    <reaction evidence="7">
        <text>L-threonyl-[protein] + ATP = O-phospho-L-threonyl-[protein] + ADP + H(+)</text>
        <dbReference type="Rhea" id="RHEA:46608"/>
        <dbReference type="Rhea" id="RHEA-COMP:11060"/>
        <dbReference type="Rhea" id="RHEA-COMP:11605"/>
        <dbReference type="ChEBI" id="CHEBI:15378"/>
        <dbReference type="ChEBI" id="CHEBI:30013"/>
        <dbReference type="ChEBI" id="CHEBI:30616"/>
        <dbReference type="ChEBI" id="CHEBI:61977"/>
        <dbReference type="ChEBI" id="CHEBI:456216"/>
        <dbReference type="EC" id="2.7.11.1"/>
    </reaction>
</comment>
<feature type="compositionally biased region" description="Acidic residues" evidence="11">
    <location>
        <begin position="599"/>
        <end position="621"/>
    </location>
</feature>
<keyword evidence="4 9" id="KW-0547">Nucleotide-binding</keyword>
<keyword evidence="14" id="KW-1185">Reference proteome</keyword>
<proteinExistence type="predicted"/>
<feature type="domain" description="Protein kinase" evidence="12">
    <location>
        <begin position="642"/>
        <end position="1340"/>
    </location>
</feature>
<dbReference type="PROSITE" id="PS50011">
    <property type="entry name" value="PROTEIN_KINASE_DOM"/>
    <property type="match status" value="1"/>
</dbReference>
<dbReference type="EC" id="2.7.11.1" evidence="1"/>
<dbReference type="InterPro" id="IPR000719">
    <property type="entry name" value="Prot_kinase_dom"/>
</dbReference>
<evidence type="ECO:0000256" key="6">
    <source>
        <dbReference type="ARBA" id="ARBA00022840"/>
    </source>
</evidence>
<evidence type="ECO:0000256" key="8">
    <source>
        <dbReference type="ARBA" id="ARBA00048679"/>
    </source>
</evidence>
<dbReference type="InterPro" id="IPR011009">
    <property type="entry name" value="Kinase-like_dom_sf"/>
</dbReference>
<dbReference type="FunFam" id="3.30.200.20:FF:000770">
    <property type="entry name" value="SRSF protein kinase 2"/>
    <property type="match status" value="1"/>
</dbReference>
<dbReference type="PANTHER" id="PTHR47634:SF9">
    <property type="entry name" value="PROTEIN KINASE DOMAIN-CONTAINING PROTEIN-RELATED"/>
    <property type="match status" value="1"/>
</dbReference>
<feature type="compositionally biased region" description="Low complexity" evidence="11">
    <location>
        <begin position="584"/>
        <end position="593"/>
    </location>
</feature>
<dbReference type="GO" id="GO:0050684">
    <property type="term" value="P:regulation of mRNA processing"/>
    <property type="evidence" value="ECO:0007669"/>
    <property type="project" value="TreeGrafter"/>
</dbReference>
<name>A0AAD9GUU6_9STRA</name>
<feature type="compositionally biased region" description="Basic residues" evidence="11">
    <location>
        <begin position="197"/>
        <end position="210"/>
    </location>
</feature>
<dbReference type="PROSITE" id="PS00108">
    <property type="entry name" value="PROTEIN_KINASE_ST"/>
    <property type="match status" value="1"/>
</dbReference>
<evidence type="ECO:0000256" key="4">
    <source>
        <dbReference type="ARBA" id="ARBA00022741"/>
    </source>
</evidence>
<dbReference type="PROSITE" id="PS00107">
    <property type="entry name" value="PROTEIN_KINASE_ATP"/>
    <property type="match status" value="1"/>
</dbReference>
<dbReference type="SMART" id="SM00220">
    <property type="entry name" value="S_TKc"/>
    <property type="match status" value="1"/>
</dbReference>
<dbReference type="Gene3D" id="1.10.510.10">
    <property type="entry name" value="Transferase(Phosphotransferase) domain 1"/>
    <property type="match status" value="2"/>
</dbReference>
<feature type="region of interest" description="Disordered" evidence="11">
    <location>
        <begin position="32"/>
        <end position="223"/>
    </location>
</feature>
<accession>A0AAD9GUU6</accession>
<evidence type="ECO:0000313" key="13">
    <source>
        <dbReference type="EMBL" id="KAK1945034.1"/>
    </source>
</evidence>
<evidence type="ECO:0000256" key="9">
    <source>
        <dbReference type="PROSITE-ProRule" id="PRU10141"/>
    </source>
</evidence>
<dbReference type="SUPFAM" id="SSF56112">
    <property type="entry name" value="Protein kinase-like (PK-like)"/>
    <property type="match status" value="1"/>
</dbReference>
<feature type="compositionally biased region" description="Polar residues" evidence="11">
    <location>
        <begin position="818"/>
        <end position="832"/>
    </location>
</feature>
<feature type="compositionally biased region" description="Low complexity" evidence="11">
    <location>
        <begin position="52"/>
        <end position="71"/>
    </location>
</feature>
<keyword evidence="10" id="KW-0175">Coiled coil</keyword>
<feature type="compositionally biased region" description="Acidic residues" evidence="11">
    <location>
        <begin position="85"/>
        <end position="102"/>
    </location>
</feature>
<reference evidence="13" key="1">
    <citation type="submission" date="2023-08" db="EMBL/GenBank/DDBJ databases">
        <title>Reference Genome Resource for the Citrus Pathogen Phytophthora citrophthora.</title>
        <authorList>
            <person name="Moller H."/>
            <person name="Coetzee B."/>
            <person name="Rose L.J."/>
            <person name="Van Niekerk J.M."/>
        </authorList>
    </citation>
    <scope>NUCLEOTIDE SEQUENCE</scope>
    <source>
        <strain evidence="13">STE-U-9442</strain>
    </source>
</reference>
<dbReference type="Proteomes" id="UP001259832">
    <property type="component" value="Unassembled WGS sequence"/>
</dbReference>
<feature type="compositionally biased region" description="Basic and acidic residues" evidence="11">
    <location>
        <begin position="411"/>
        <end position="430"/>
    </location>
</feature>
<evidence type="ECO:0000256" key="5">
    <source>
        <dbReference type="ARBA" id="ARBA00022777"/>
    </source>
</evidence>
<evidence type="ECO:0000256" key="2">
    <source>
        <dbReference type="ARBA" id="ARBA00022527"/>
    </source>
</evidence>
<organism evidence="13 14">
    <name type="scientific">Phytophthora citrophthora</name>
    <dbReference type="NCBI Taxonomy" id="4793"/>
    <lineage>
        <taxon>Eukaryota</taxon>
        <taxon>Sar</taxon>
        <taxon>Stramenopiles</taxon>
        <taxon>Oomycota</taxon>
        <taxon>Peronosporomycetes</taxon>
        <taxon>Peronosporales</taxon>
        <taxon>Peronosporaceae</taxon>
        <taxon>Phytophthora</taxon>
    </lineage>
</organism>
<keyword evidence="2" id="KW-0723">Serine/threonine-protein kinase</keyword>
<evidence type="ECO:0000256" key="10">
    <source>
        <dbReference type="SAM" id="Coils"/>
    </source>
</evidence>
<feature type="compositionally biased region" description="Polar residues" evidence="11">
    <location>
        <begin position="568"/>
        <end position="583"/>
    </location>
</feature>
<feature type="compositionally biased region" description="Low complexity" evidence="11">
    <location>
        <begin position="515"/>
        <end position="527"/>
    </location>
</feature>
<evidence type="ECO:0000256" key="7">
    <source>
        <dbReference type="ARBA" id="ARBA00047899"/>
    </source>
</evidence>
<dbReference type="Pfam" id="PF00069">
    <property type="entry name" value="Pkinase"/>
    <property type="match status" value="2"/>
</dbReference>
<evidence type="ECO:0000259" key="12">
    <source>
        <dbReference type="PROSITE" id="PS50011"/>
    </source>
</evidence>
<keyword evidence="6 9" id="KW-0067">ATP-binding</keyword>
<evidence type="ECO:0000256" key="1">
    <source>
        <dbReference type="ARBA" id="ARBA00012513"/>
    </source>
</evidence>
<dbReference type="InterPro" id="IPR008271">
    <property type="entry name" value="Ser/Thr_kinase_AS"/>
</dbReference>
<dbReference type="PANTHER" id="PTHR47634">
    <property type="entry name" value="PROTEIN KINASE DOMAIN-CONTAINING PROTEIN-RELATED"/>
    <property type="match status" value="1"/>
</dbReference>
<feature type="coiled-coil region" evidence="10">
    <location>
        <begin position="680"/>
        <end position="707"/>
    </location>
</feature>
<feature type="compositionally biased region" description="Basic residues" evidence="11">
    <location>
        <begin position="134"/>
        <end position="143"/>
    </location>
</feature>
<feature type="compositionally biased region" description="Low complexity" evidence="11">
    <location>
        <begin position="445"/>
        <end position="466"/>
    </location>
</feature>
<feature type="compositionally biased region" description="Basic residues" evidence="11">
    <location>
        <begin position="528"/>
        <end position="540"/>
    </location>
</feature>